<dbReference type="PANTHER" id="PTHR21236:SF2">
    <property type="entry name" value="PROTEIN YIPF"/>
    <property type="match status" value="1"/>
</dbReference>
<feature type="transmembrane region" description="Helical" evidence="6">
    <location>
        <begin position="146"/>
        <end position="168"/>
    </location>
</feature>
<organism evidence="7 8">
    <name type="scientific">Dunaliella salina</name>
    <name type="common">Green alga</name>
    <name type="synonym">Protococcus salinus</name>
    <dbReference type="NCBI Taxonomy" id="3046"/>
    <lineage>
        <taxon>Eukaryota</taxon>
        <taxon>Viridiplantae</taxon>
        <taxon>Chlorophyta</taxon>
        <taxon>core chlorophytes</taxon>
        <taxon>Chlorophyceae</taxon>
        <taxon>CS clade</taxon>
        <taxon>Chlamydomonadales</taxon>
        <taxon>Dunaliellaceae</taxon>
        <taxon>Dunaliella</taxon>
    </lineage>
</organism>
<comment type="subcellular location">
    <subcellularLocation>
        <location evidence="1">Membrane</location>
        <topology evidence="1">Multi-pass membrane protein</topology>
    </subcellularLocation>
</comment>
<accession>A0ABQ7H4F4</accession>
<evidence type="ECO:0000256" key="5">
    <source>
        <dbReference type="ARBA" id="ARBA00023136"/>
    </source>
</evidence>
<reference evidence="7" key="1">
    <citation type="submission" date="2017-08" db="EMBL/GenBank/DDBJ databases">
        <authorList>
            <person name="Polle J.E."/>
            <person name="Barry K."/>
            <person name="Cushman J."/>
            <person name="Schmutz J."/>
            <person name="Tran D."/>
            <person name="Hathwaick L.T."/>
            <person name="Yim W.C."/>
            <person name="Jenkins J."/>
            <person name="Mckie-Krisberg Z.M."/>
            <person name="Prochnik S."/>
            <person name="Lindquist E."/>
            <person name="Dockter R.B."/>
            <person name="Adam C."/>
            <person name="Molina H."/>
            <person name="Bunkerborg J."/>
            <person name="Jin E."/>
            <person name="Buchheim M."/>
            <person name="Magnuson J."/>
        </authorList>
    </citation>
    <scope>NUCLEOTIDE SEQUENCE</scope>
    <source>
        <strain evidence="7">CCAP 19/18</strain>
    </source>
</reference>
<evidence type="ECO:0000256" key="4">
    <source>
        <dbReference type="ARBA" id="ARBA00022989"/>
    </source>
</evidence>
<keyword evidence="4 6" id="KW-1133">Transmembrane helix</keyword>
<evidence type="ECO:0000256" key="2">
    <source>
        <dbReference type="ARBA" id="ARBA00010596"/>
    </source>
</evidence>
<dbReference type="InterPro" id="IPR045231">
    <property type="entry name" value="Yip1/4-like"/>
</dbReference>
<feature type="transmembrane region" description="Helical" evidence="6">
    <location>
        <begin position="112"/>
        <end position="134"/>
    </location>
</feature>
<evidence type="ECO:0000313" key="7">
    <source>
        <dbReference type="EMBL" id="KAF5841731.1"/>
    </source>
</evidence>
<name>A0ABQ7H4F4_DUNSA</name>
<dbReference type="Proteomes" id="UP000815325">
    <property type="component" value="Unassembled WGS sequence"/>
</dbReference>
<feature type="transmembrane region" description="Helical" evidence="6">
    <location>
        <begin position="88"/>
        <end position="106"/>
    </location>
</feature>
<evidence type="ECO:0000256" key="3">
    <source>
        <dbReference type="ARBA" id="ARBA00022692"/>
    </source>
</evidence>
<dbReference type="PANTHER" id="PTHR21236">
    <property type="entry name" value="GOLGI MEMBRANE PROTEIN YIP1"/>
    <property type="match status" value="1"/>
</dbReference>
<keyword evidence="5 6" id="KW-0472">Membrane</keyword>
<sequence>MCETNPGYTPTSTAGGTSAYAGYAPPTGYAAGGMLASYPRTPSMSGNPVFEDEEPPLLEELGIDLKGICSKTRAILLHRLSNKATDELDMGGALMFVVLLGGLHLLMGKLHFGVILGWSVVHSAVMWFLVNQIAGVEAKEAQGLDLYSCCCVIGYCLAPITVFSALALLLPRGLWPVALGVLCTFWAAHTAARILSRRSLLLDDVRTLIMLPCILMFSSFTMLTLYAKNF</sequence>
<feature type="transmembrane region" description="Helical" evidence="6">
    <location>
        <begin position="207"/>
        <end position="227"/>
    </location>
</feature>
<gene>
    <name evidence="7" type="ORF">DUNSADRAFT_11511</name>
</gene>
<proteinExistence type="inferred from homology"/>
<protein>
    <recommendedName>
        <fullName evidence="9">Protein YIP</fullName>
    </recommendedName>
</protein>
<keyword evidence="8" id="KW-1185">Reference proteome</keyword>
<keyword evidence="3 6" id="KW-0812">Transmembrane</keyword>
<evidence type="ECO:0000313" key="8">
    <source>
        <dbReference type="Proteomes" id="UP000815325"/>
    </source>
</evidence>
<evidence type="ECO:0000256" key="1">
    <source>
        <dbReference type="ARBA" id="ARBA00004141"/>
    </source>
</evidence>
<comment type="similarity">
    <text evidence="2">Belongs to the YIP1 family.</text>
</comment>
<evidence type="ECO:0000256" key="6">
    <source>
        <dbReference type="SAM" id="Phobius"/>
    </source>
</evidence>
<feature type="transmembrane region" description="Helical" evidence="6">
    <location>
        <begin position="174"/>
        <end position="195"/>
    </location>
</feature>
<evidence type="ECO:0008006" key="9">
    <source>
        <dbReference type="Google" id="ProtNLM"/>
    </source>
</evidence>
<dbReference type="EMBL" id="MU069478">
    <property type="protein sequence ID" value="KAF5841731.1"/>
    <property type="molecule type" value="Genomic_DNA"/>
</dbReference>
<comment type="caution">
    <text evidence="7">The sequence shown here is derived from an EMBL/GenBank/DDBJ whole genome shotgun (WGS) entry which is preliminary data.</text>
</comment>